<dbReference type="InterPro" id="IPR043502">
    <property type="entry name" value="DNA/RNA_pol_sf"/>
</dbReference>
<name>A0A699JES2_TANCI</name>
<dbReference type="PANTHER" id="PTHR11439">
    <property type="entry name" value="GAG-POL-RELATED RETROTRANSPOSON"/>
    <property type="match status" value="1"/>
</dbReference>
<accession>A0A699JES2</accession>
<dbReference type="EMBL" id="BKCJ010395350">
    <property type="protein sequence ID" value="GFA26740.1"/>
    <property type="molecule type" value="Genomic_DNA"/>
</dbReference>
<comment type="caution">
    <text evidence="1">The sequence shown here is derived from an EMBL/GenBank/DDBJ whole genome shotgun (WGS) entry which is preliminary data.</text>
</comment>
<dbReference type="SUPFAM" id="SSF56672">
    <property type="entry name" value="DNA/RNA polymerases"/>
    <property type="match status" value="1"/>
</dbReference>
<reference evidence="1" key="1">
    <citation type="journal article" date="2019" name="Sci. Rep.">
        <title>Draft genome of Tanacetum cinerariifolium, the natural source of mosquito coil.</title>
        <authorList>
            <person name="Yamashiro T."/>
            <person name="Shiraishi A."/>
            <person name="Satake H."/>
            <person name="Nakayama K."/>
        </authorList>
    </citation>
    <scope>NUCLEOTIDE SEQUENCE</scope>
</reference>
<proteinExistence type="predicted"/>
<gene>
    <name evidence="1" type="ORF">Tci_598712</name>
</gene>
<feature type="non-terminal residue" evidence="1">
    <location>
        <position position="202"/>
    </location>
</feature>
<protein>
    <submittedName>
        <fullName evidence="1">Ribonuclease H-like domain-containing protein</fullName>
    </submittedName>
</protein>
<organism evidence="1">
    <name type="scientific">Tanacetum cinerariifolium</name>
    <name type="common">Dalmatian daisy</name>
    <name type="synonym">Chrysanthemum cinerariifolium</name>
    <dbReference type="NCBI Taxonomy" id="118510"/>
    <lineage>
        <taxon>Eukaryota</taxon>
        <taxon>Viridiplantae</taxon>
        <taxon>Streptophyta</taxon>
        <taxon>Embryophyta</taxon>
        <taxon>Tracheophyta</taxon>
        <taxon>Spermatophyta</taxon>
        <taxon>Magnoliopsida</taxon>
        <taxon>eudicotyledons</taxon>
        <taxon>Gunneridae</taxon>
        <taxon>Pentapetalae</taxon>
        <taxon>asterids</taxon>
        <taxon>campanulids</taxon>
        <taxon>Asterales</taxon>
        <taxon>Asteraceae</taxon>
        <taxon>Asteroideae</taxon>
        <taxon>Anthemideae</taxon>
        <taxon>Anthemidinae</taxon>
        <taxon>Tanacetum</taxon>
    </lineage>
</organism>
<evidence type="ECO:0000313" key="1">
    <source>
        <dbReference type="EMBL" id="GFA26740.1"/>
    </source>
</evidence>
<dbReference type="CDD" id="cd09272">
    <property type="entry name" value="RNase_HI_RT_Ty1"/>
    <property type="match status" value="1"/>
</dbReference>
<dbReference type="PANTHER" id="PTHR11439:SF524">
    <property type="entry name" value="RNA-DIRECTED DNA POLYMERASE, PROTEIN KINASE RLK-PELLE-DLSV FAMILY"/>
    <property type="match status" value="1"/>
</dbReference>
<sequence length="202" mass="23165">MFLSQKKYAMELRDRAHMASCNLTRTPVDTESKLEADGDPISDLTLYCSLEGGLQYLTFTRPDISYAVQQACLYMHDPRERYFSALKRILRYVRGTLDCGLQLYASYTSSLVAYSDAHWALCPTTRRSSSVAETAWLYNLIRELHMPLLSATLVYSDNVSAIYLTVNPIQHRRTKHIEIDIHFVSDTVARGQVRAFHVPSRY</sequence>
<dbReference type="AlphaFoldDB" id="A0A699JES2"/>